<evidence type="ECO:0000256" key="4">
    <source>
        <dbReference type="ARBA" id="ARBA00022801"/>
    </source>
</evidence>
<feature type="transmembrane region" description="Helical" evidence="8">
    <location>
        <begin position="173"/>
        <end position="191"/>
    </location>
</feature>
<dbReference type="Pfam" id="PF05231">
    <property type="entry name" value="MASE1"/>
    <property type="match status" value="1"/>
</dbReference>
<feature type="transmembrane region" description="Helical" evidence="8">
    <location>
        <begin position="20"/>
        <end position="38"/>
    </location>
</feature>
<dbReference type="CDD" id="cd00130">
    <property type="entry name" value="PAS"/>
    <property type="match status" value="1"/>
</dbReference>
<dbReference type="GO" id="GO:0016791">
    <property type="term" value="F:phosphatase activity"/>
    <property type="evidence" value="ECO:0007669"/>
    <property type="project" value="TreeGrafter"/>
</dbReference>
<gene>
    <name evidence="10" type="ORF">BEN30_10410</name>
</gene>
<dbReference type="PANTHER" id="PTHR43156">
    <property type="entry name" value="STAGE II SPORULATION PROTEIN E-RELATED"/>
    <property type="match status" value="1"/>
</dbReference>
<feature type="domain" description="PPM-type phosphatase" evidence="9">
    <location>
        <begin position="657"/>
        <end position="880"/>
    </location>
</feature>
<dbReference type="InterPro" id="IPR001932">
    <property type="entry name" value="PPM-type_phosphatase-like_dom"/>
</dbReference>
<feature type="transmembrane region" description="Helical" evidence="8">
    <location>
        <begin position="68"/>
        <end position="91"/>
    </location>
</feature>
<keyword evidence="3 8" id="KW-0812">Transmembrane</keyword>
<evidence type="ECO:0000256" key="7">
    <source>
        <dbReference type="SAM" id="Coils"/>
    </source>
</evidence>
<feature type="transmembrane region" description="Helical" evidence="8">
    <location>
        <begin position="45"/>
        <end position="62"/>
    </location>
</feature>
<keyword evidence="2" id="KW-1003">Cell membrane</keyword>
<dbReference type="InterPro" id="IPR000014">
    <property type="entry name" value="PAS"/>
</dbReference>
<dbReference type="Pfam" id="PF12860">
    <property type="entry name" value="PAS_7"/>
    <property type="match status" value="1"/>
</dbReference>
<evidence type="ECO:0000256" key="2">
    <source>
        <dbReference type="ARBA" id="ARBA00022475"/>
    </source>
</evidence>
<sequence>MIYIAAGKVGHVMALPGTNATILWPPSGIALAAVLMMGPRSLAGLWLGALAINGWTLLGSPTPPRFEVLALVSSVMAFGSILQSFVGAWAVRRFSNAANPLSTVQSSIAFLAIAPLMCVLSSSIGALTLLTSGQIHDALFQTTLFTWWGGDTIGVILFTPFALLMMRMNHVRQGVLIVLLAIGFFATSWVSSSLRDQAERVWQARADSTAQQLTSTFLLWLDLSYASVYGTTALFSGSNAVDEDEFLDTVDNLEAVQSSNFPSSMAYVLKTEDGKDWTIAFSTSTLGILAAETTVGADAKLSKSLAQAWSDSGKLHLSTGVGDNQEILLITAMRTDSQTQEGVLVATIDLSATLDGLFARPEAKNLTLRLSEEVANNDGEKSLRLLYGGQNAPAETVRTVPLRTISGSTVLDFRWDAAAGFAGGIDLALSDAIMIGGTISTVFITLFTMFLLFQNESIKDRVRERTEEVTSKTQLLQAVMGSMGQGIAAFDRDLKMVAFNKQFLTIRGYPEDLVFEGQDFKALIEYDVTHDEFGPGDPEEILHEKLDSARMFIDHHFERQRPNGQFIDVMGGPIPGGGFVSTYSDITDRKKTDAKIEQQLKELDKARKATLNMMADAEAARSELQAVLNEMSASINYASHIQRSVLPDNSLFETLFQDHFVIWQPRDVVGGDMYWCRLWGDGLLVMLGDCTGHGVPGAFMTLIASGALDNALADVPHGHVGVLTQRIHQLIQTTLGQHGENSESDDGMELGVCFIGSELDEMIFVGARFELFIVENGMVSTIKGTKSGTGYRGISMNQEFAENRIVNLPGKTFYMSSDGLIDQVGEETKRSYGKKRFKELLLSSQHLPMSEQKDMILQTLFQHQGRQARRDDVSVIGFKL</sequence>
<dbReference type="Proteomes" id="UP000095347">
    <property type="component" value="Unassembled WGS sequence"/>
</dbReference>
<evidence type="ECO:0000313" key="10">
    <source>
        <dbReference type="EMBL" id="OEJ67179.1"/>
    </source>
</evidence>
<evidence type="ECO:0000256" key="3">
    <source>
        <dbReference type="ARBA" id="ARBA00022692"/>
    </source>
</evidence>
<dbReference type="Pfam" id="PF07228">
    <property type="entry name" value="SpoIIE"/>
    <property type="match status" value="1"/>
</dbReference>
<evidence type="ECO:0000259" key="9">
    <source>
        <dbReference type="SMART" id="SM00331"/>
    </source>
</evidence>
<dbReference type="Gene3D" id="3.60.40.10">
    <property type="entry name" value="PPM-type phosphatase domain"/>
    <property type="match status" value="1"/>
</dbReference>
<dbReference type="STRING" id="28181.BEN30_10410"/>
<dbReference type="PANTHER" id="PTHR43156:SF9">
    <property type="entry name" value="HAMP DOMAIN-CONTAINING PROTEIN"/>
    <property type="match status" value="1"/>
</dbReference>
<evidence type="ECO:0000256" key="6">
    <source>
        <dbReference type="ARBA" id="ARBA00023136"/>
    </source>
</evidence>
<comment type="caution">
    <text evidence="10">The sequence shown here is derived from an EMBL/GenBank/DDBJ whole genome shotgun (WGS) entry which is preliminary data.</text>
</comment>
<feature type="coiled-coil region" evidence="7">
    <location>
        <begin position="589"/>
        <end position="634"/>
    </location>
</feature>
<keyword evidence="11" id="KW-1185">Reference proteome</keyword>
<dbReference type="Gene3D" id="3.30.450.20">
    <property type="entry name" value="PAS domain"/>
    <property type="match status" value="1"/>
</dbReference>
<keyword evidence="6 8" id="KW-0472">Membrane</keyword>
<evidence type="ECO:0000256" key="8">
    <source>
        <dbReference type="SAM" id="Phobius"/>
    </source>
</evidence>
<dbReference type="SMART" id="SM00331">
    <property type="entry name" value="PP2C_SIG"/>
    <property type="match status" value="1"/>
</dbReference>
<dbReference type="GO" id="GO:0005886">
    <property type="term" value="C:plasma membrane"/>
    <property type="evidence" value="ECO:0007669"/>
    <property type="project" value="UniProtKB-SubCell"/>
</dbReference>
<dbReference type="InterPro" id="IPR052016">
    <property type="entry name" value="Bact_Sigma-Reg"/>
</dbReference>
<dbReference type="InterPro" id="IPR036457">
    <property type="entry name" value="PPM-type-like_dom_sf"/>
</dbReference>
<accession>A0A1E5Q7N6</accession>
<dbReference type="InterPro" id="IPR007895">
    <property type="entry name" value="MASE1"/>
</dbReference>
<organism evidence="10 11">
    <name type="scientific">Magnetovibrio blakemorei</name>
    <dbReference type="NCBI Taxonomy" id="28181"/>
    <lineage>
        <taxon>Bacteria</taxon>
        <taxon>Pseudomonadati</taxon>
        <taxon>Pseudomonadota</taxon>
        <taxon>Alphaproteobacteria</taxon>
        <taxon>Rhodospirillales</taxon>
        <taxon>Magnetovibrionaceae</taxon>
        <taxon>Magnetovibrio</taxon>
    </lineage>
</organism>
<comment type="subcellular location">
    <subcellularLocation>
        <location evidence="1">Cell membrane</location>
        <topology evidence="1">Multi-pass membrane protein</topology>
    </subcellularLocation>
</comment>
<dbReference type="SUPFAM" id="SSF55785">
    <property type="entry name" value="PYP-like sensor domain (PAS domain)"/>
    <property type="match status" value="1"/>
</dbReference>
<feature type="transmembrane region" description="Helical" evidence="8">
    <location>
        <begin position="103"/>
        <end position="125"/>
    </location>
</feature>
<keyword evidence="5 8" id="KW-1133">Transmembrane helix</keyword>
<dbReference type="EMBL" id="MCGG01000025">
    <property type="protein sequence ID" value="OEJ67179.1"/>
    <property type="molecule type" value="Genomic_DNA"/>
</dbReference>
<keyword evidence="7" id="KW-0175">Coiled coil</keyword>
<proteinExistence type="predicted"/>
<evidence type="ECO:0000256" key="1">
    <source>
        <dbReference type="ARBA" id="ARBA00004651"/>
    </source>
</evidence>
<protein>
    <recommendedName>
        <fullName evidence="9">PPM-type phosphatase domain-containing protein</fullName>
    </recommendedName>
</protein>
<dbReference type="InterPro" id="IPR035965">
    <property type="entry name" value="PAS-like_dom_sf"/>
</dbReference>
<feature type="transmembrane region" description="Helical" evidence="8">
    <location>
        <begin position="145"/>
        <end position="166"/>
    </location>
</feature>
<reference evidence="11" key="1">
    <citation type="submission" date="2016-07" db="EMBL/GenBank/DDBJ databases">
        <authorList>
            <person name="Florea S."/>
            <person name="Webb J.S."/>
            <person name="Jaromczyk J."/>
            <person name="Schardl C.L."/>
        </authorList>
    </citation>
    <scope>NUCLEOTIDE SEQUENCE [LARGE SCALE GENOMIC DNA]</scope>
    <source>
        <strain evidence="11">MV-1</strain>
    </source>
</reference>
<evidence type="ECO:0000313" key="11">
    <source>
        <dbReference type="Proteomes" id="UP000095347"/>
    </source>
</evidence>
<evidence type="ECO:0000256" key="5">
    <source>
        <dbReference type="ARBA" id="ARBA00022989"/>
    </source>
</evidence>
<name>A0A1E5Q7N6_9PROT</name>
<dbReference type="AlphaFoldDB" id="A0A1E5Q7N6"/>
<keyword evidence="4" id="KW-0378">Hydrolase</keyword>